<keyword evidence="4 5" id="KW-0472">Membrane</keyword>
<sequence>MPEHDRAMPSMKSYLGSAFWLLVEKVLRLTSGLLVGIWLARYLGPTDFGSLSYALNLVALLAGFLTLGLDNLIVRELVKAPDREDRLLGTALGMRIAGLALSAVAACVILAHSNATTETRFLVGLIWLSTLFQLLNLIELHFQAHATTRNTAIANSAATILSALLKAALIWNEAPLALFAAASILETSILAIFLASFYQKAGRRILRWRFDWAIASLLARQGWPLFLSALAIAVYSRIDQIIIEALLSAEAVGHYAAATRLSESWFFIPTIICNALLPSAIAARSASAETYRHIQFRIYRSMFVLGGAVALPVTLLSDEITLLLYGPAYTSAGTVLSIHIWSGLFVGLGCASSLWLIAEGLTRYSLYRTFIGGVASVTLNFLLIPKLGLTGAAISALCSYFIATFSLLLFSRTRACGIAMLFPRMPK</sequence>
<evidence type="ECO:0000256" key="1">
    <source>
        <dbReference type="ARBA" id="ARBA00004141"/>
    </source>
</evidence>
<reference evidence="6" key="1">
    <citation type="submission" date="2020-11" db="EMBL/GenBank/DDBJ databases">
        <title>Azospira restricta DSM 18626 genome sequence.</title>
        <authorList>
            <person name="Moe W.M."/>
        </authorList>
    </citation>
    <scope>NUCLEOTIDE SEQUENCE</scope>
    <source>
        <strain evidence="6">DSM 18626</strain>
    </source>
</reference>
<keyword evidence="2 5" id="KW-0812">Transmembrane</keyword>
<dbReference type="EMBL" id="CP064781">
    <property type="protein sequence ID" value="QRJ63597.1"/>
    <property type="molecule type" value="Genomic_DNA"/>
</dbReference>
<feature type="transmembrane region" description="Helical" evidence="5">
    <location>
        <begin position="177"/>
        <end position="198"/>
    </location>
</feature>
<keyword evidence="3 5" id="KW-1133">Transmembrane helix</keyword>
<dbReference type="RefSeq" id="WP_203387127.1">
    <property type="nucleotide sequence ID" value="NZ_CP064781.1"/>
</dbReference>
<dbReference type="PANTHER" id="PTHR43424:SF1">
    <property type="entry name" value="LOCUS PUTATIVE PROTEIN 1-RELATED"/>
    <property type="match status" value="1"/>
</dbReference>
<dbReference type="InterPro" id="IPR052556">
    <property type="entry name" value="PolySynth_Transporter"/>
</dbReference>
<feature type="transmembrane region" description="Helical" evidence="5">
    <location>
        <begin position="121"/>
        <end position="140"/>
    </location>
</feature>
<dbReference type="KEGG" id="ares:IWH25_17960"/>
<dbReference type="AlphaFoldDB" id="A0A974PY36"/>
<name>A0A974PY36_9RHOO</name>
<feature type="transmembrane region" description="Helical" evidence="5">
    <location>
        <begin position="94"/>
        <end position="115"/>
    </location>
</feature>
<organism evidence="6 7">
    <name type="scientific">Azospira restricta</name>
    <dbReference type="NCBI Taxonomy" id="404405"/>
    <lineage>
        <taxon>Bacteria</taxon>
        <taxon>Pseudomonadati</taxon>
        <taxon>Pseudomonadota</taxon>
        <taxon>Betaproteobacteria</taxon>
        <taxon>Rhodocyclales</taxon>
        <taxon>Rhodocyclaceae</taxon>
        <taxon>Azospira</taxon>
    </lineage>
</organism>
<feature type="transmembrane region" description="Helical" evidence="5">
    <location>
        <begin position="365"/>
        <end position="384"/>
    </location>
</feature>
<evidence type="ECO:0000256" key="4">
    <source>
        <dbReference type="ARBA" id="ARBA00023136"/>
    </source>
</evidence>
<gene>
    <name evidence="6" type="ORF">IWH25_17960</name>
</gene>
<evidence type="ECO:0000313" key="6">
    <source>
        <dbReference type="EMBL" id="QRJ63597.1"/>
    </source>
</evidence>
<feature type="transmembrane region" description="Helical" evidence="5">
    <location>
        <begin position="390"/>
        <end position="410"/>
    </location>
</feature>
<comment type="subcellular location">
    <subcellularLocation>
        <location evidence="1">Membrane</location>
        <topology evidence="1">Multi-pass membrane protein</topology>
    </subcellularLocation>
</comment>
<dbReference type="Pfam" id="PF01943">
    <property type="entry name" value="Polysacc_synt"/>
    <property type="match status" value="1"/>
</dbReference>
<feature type="transmembrane region" description="Helical" evidence="5">
    <location>
        <begin position="52"/>
        <end position="73"/>
    </location>
</feature>
<evidence type="ECO:0000256" key="3">
    <source>
        <dbReference type="ARBA" id="ARBA00022989"/>
    </source>
</evidence>
<accession>A0A974PY36</accession>
<dbReference type="PANTHER" id="PTHR43424">
    <property type="entry name" value="LOCUS PUTATIVE PROTEIN 1-RELATED"/>
    <property type="match status" value="1"/>
</dbReference>
<proteinExistence type="predicted"/>
<dbReference type="InterPro" id="IPR002797">
    <property type="entry name" value="Polysacc_synth"/>
</dbReference>
<protein>
    <submittedName>
        <fullName evidence="6">Flippase</fullName>
    </submittedName>
</protein>
<feature type="transmembrane region" description="Helical" evidence="5">
    <location>
        <begin position="298"/>
        <end position="316"/>
    </location>
</feature>
<dbReference type="CDD" id="cd13128">
    <property type="entry name" value="MATE_Wzx_like"/>
    <property type="match status" value="1"/>
</dbReference>
<evidence type="ECO:0000256" key="2">
    <source>
        <dbReference type="ARBA" id="ARBA00022692"/>
    </source>
</evidence>
<evidence type="ECO:0000256" key="5">
    <source>
        <dbReference type="SAM" id="Phobius"/>
    </source>
</evidence>
<dbReference type="Proteomes" id="UP000663444">
    <property type="component" value="Chromosome"/>
</dbReference>
<evidence type="ECO:0000313" key="7">
    <source>
        <dbReference type="Proteomes" id="UP000663444"/>
    </source>
</evidence>
<dbReference type="GO" id="GO:0016020">
    <property type="term" value="C:membrane"/>
    <property type="evidence" value="ECO:0007669"/>
    <property type="project" value="UniProtKB-SubCell"/>
</dbReference>
<feature type="transmembrane region" description="Helical" evidence="5">
    <location>
        <begin position="152"/>
        <end position="171"/>
    </location>
</feature>
<keyword evidence="7" id="KW-1185">Reference proteome</keyword>
<feature type="transmembrane region" description="Helical" evidence="5">
    <location>
        <begin position="336"/>
        <end position="358"/>
    </location>
</feature>